<evidence type="ECO:0000313" key="9">
    <source>
        <dbReference type="Proteomes" id="UP001279734"/>
    </source>
</evidence>
<evidence type="ECO:0000256" key="5">
    <source>
        <dbReference type="ARBA" id="ARBA00023136"/>
    </source>
</evidence>
<dbReference type="PANTHER" id="PTHR31220:SF10">
    <property type="entry name" value="HYCCIN"/>
    <property type="match status" value="1"/>
</dbReference>
<evidence type="ECO:0000256" key="6">
    <source>
        <dbReference type="ARBA" id="ARBA00034482"/>
    </source>
</evidence>
<dbReference type="InterPro" id="IPR018619">
    <property type="entry name" value="Hyccin"/>
</dbReference>
<gene>
    <name evidence="8" type="ORF">Nepgr_006369</name>
</gene>
<keyword evidence="3" id="KW-1003">Cell membrane</keyword>
<accession>A0AAD3XHA3</accession>
<reference evidence="8" key="1">
    <citation type="submission" date="2023-05" db="EMBL/GenBank/DDBJ databases">
        <title>Nepenthes gracilis genome sequencing.</title>
        <authorList>
            <person name="Fukushima K."/>
        </authorList>
    </citation>
    <scope>NUCLEOTIDE SEQUENCE</scope>
    <source>
        <strain evidence="8">SING2019-196</strain>
    </source>
</reference>
<dbReference type="GO" id="GO:0072659">
    <property type="term" value="P:protein localization to plasma membrane"/>
    <property type="evidence" value="ECO:0007669"/>
    <property type="project" value="TreeGrafter"/>
</dbReference>
<evidence type="ECO:0000256" key="1">
    <source>
        <dbReference type="ARBA" id="ARBA00004236"/>
    </source>
</evidence>
<dbReference type="GO" id="GO:0005829">
    <property type="term" value="C:cytosol"/>
    <property type="evidence" value="ECO:0007669"/>
    <property type="project" value="UniProtKB-SubCell"/>
</dbReference>
<sequence length="354" mass="38262">MSDFESSGKSSPKTTLTAATPAGETIQTTATQQPSLETQSECQAAIESLFHILTSIPPPHSSGTVLLHDPSISSQISTLLRHPDTGAGNHHLCRWLYDTFLSSIPELQLLVLRYIPLVAGVYVTRVTQVRPLAGFEAVLLAVYAHEATSRAGQAISVRIPDLSSPSIYHESNVPVENNATELNMAVISSRLEPHGTVRSTKRARIVGVALEVYFSKILLMPVGSKLDFCEFCEVWAGQDGDMYRGGRAAEGGRPRGGEGDGGGGEMVEGGRIPLPWELLRPCLRILGHCLMSGENKELYDKASGACRCLYARALHDLDPMAILAAGSLLKLMKMETSSDDFDTTEMAIVKHQTC</sequence>
<feature type="region of interest" description="Disordered" evidence="7">
    <location>
        <begin position="247"/>
        <end position="266"/>
    </location>
</feature>
<dbReference type="GO" id="GO:0046854">
    <property type="term" value="P:phosphatidylinositol phosphate biosynthetic process"/>
    <property type="evidence" value="ECO:0007669"/>
    <property type="project" value="TreeGrafter"/>
</dbReference>
<proteinExistence type="inferred from homology"/>
<comment type="similarity">
    <text evidence="6">Belongs to the Hyccin family.</text>
</comment>
<keyword evidence="9" id="KW-1185">Reference proteome</keyword>
<dbReference type="AlphaFoldDB" id="A0AAD3XHA3"/>
<evidence type="ECO:0000256" key="7">
    <source>
        <dbReference type="SAM" id="MobiDB-lite"/>
    </source>
</evidence>
<comment type="caution">
    <text evidence="8">The sequence shown here is derived from an EMBL/GenBank/DDBJ whole genome shotgun (WGS) entry which is preliminary data.</text>
</comment>
<comment type="subcellular location">
    <subcellularLocation>
        <location evidence="1">Cell membrane</location>
    </subcellularLocation>
    <subcellularLocation>
        <location evidence="2">Cytoplasm</location>
        <location evidence="2">Cytosol</location>
    </subcellularLocation>
</comment>
<dbReference type="EMBL" id="BSYO01000005">
    <property type="protein sequence ID" value="GMH04529.1"/>
    <property type="molecule type" value="Genomic_DNA"/>
</dbReference>
<feature type="region of interest" description="Disordered" evidence="7">
    <location>
        <begin position="1"/>
        <end position="34"/>
    </location>
</feature>
<evidence type="ECO:0000256" key="2">
    <source>
        <dbReference type="ARBA" id="ARBA00004514"/>
    </source>
</evidence>
<protein>
    <recommendedName>
        <fullName evidence="10">Hyccin</fullName>
    </recommendedName>
</protein>
<feature type="compositionally biased region" description="Polar residues" evidence="7">
    <location>
        <begin position="1"/>
        <end position="18"/>
    </location>
</feature>
<feature type="compositionally biased region" description="Polar residues" evidence="7">
    <location>
        <begin position="25"/>
        <end position="34"/>
    </location>
</feature>
<organism evidence="8 9">
    <name type="scientific">Nepenthes gracilis</name>
    <name type="common">Slender pitcher plant</name>
    <dbReference type="NCBI Taxonomy" id="150966"/>
    <lineage>
        <taxon>Eukaryota</taxon>
        <taxon>Viridiplantae</taxon>
        <taxon>Streptophyta</taxon>
        <taxon>Embryophyta</taxon>
        <taxon>Tracheophyta</taxon>
        <taxon>Spermatophyta</taxon>
        <taxon>Magnoliopsida</taxon>
        <taxon>eudicotyledons</taxon>
        <taxon>Gunneridae</taxon>
        <taxon>Pentapetalae</taxon>
        <taxon>Caryophyllales</taxon>
        <taxon>Nepenthaceae</taxon>
        <taxon>Nepenthes</taxon>
    </lineage>
</organism>
<keyword evidence="5" id="KW-0472">Membrane</keyword>
<evidence type="ECO:0000313" key="8">
    <source>
        <dbReference type="EMBL" id="GMH04529.1"/>
    </source>
</evidence>
<evidence type="ECO:0008006" key="10">
    <source>
        <dbReference type="Google" id="ProtNLM"/>
    </source>
</evidence>
<dbReference type="PANTHER" id="PTHR31220">
    <property type="entry name" value="HYCCIN RELATED"/>
    <property type="match status" value="1"/>
</dbReference>
<dbReference type="Proteomes" id="UP001279734">
    <property type="component" value="Unassembled WGS sequence"/>
</dbReference>
<evidence type="ECO:0000256" key="3">
    <source>
        <dbReference type="ARBA" id="ARBA00022475"/>
    </source>
</evidence>
<dbReference type="Pfam" id="PF09790">
    <property type="entry name" value="Hyccin"/>
    <property type="match status" value="1"/>
</dbReference>
<evidence type="ECO:0000256" key="4">
    <source>
        <dbReference type="ARBA" id="ARBA00022490"/>
    </source>
</evidence>
<keyword evidence="4" id="KW-0963">Cytoplasm</keyword>
<name>A0AAD3XHA3_NEPGR</name>
<dbReference type="GO" id="GO:0005886">
    <property type="term" value="C:plasma membrane"/>
    <property type="evidence" value="ECO:0007669"/>
    <property type="project" value="UniProtKB-SubCell"/>
</dbReference>